<reference evidence="2" key="2">
    <citation type="submission" date="2015-01" db="EMBL/GenBank/DDBJ databases">
        <title>Evolutionary Origins and Diversification of the Mycorrhizal Mutualists.</title>
        <authorList>
            <consortium name="DOE Joint Genome Institute"/>
            <consortium name="Mycorrhizal Genomics Consortium"/>
            <person name="Kohler A."/>
            <person name="Kuo A."/>
            <person name="Nagy L.G."/>
            <person name="Floudas D."/>
            <person name="Copeland A."/>
            <person name="Barry K.W."/>
            <person name="Cichocki N."/>
            <person name="Veneault-Fourrey C."/>
            <person name="LaButti K."/>
            <person name="Lindquist E.A."/>
            <person name="Lipzen A."/>
            <person name="Lundell T."/>
            <person name="Morin E."/>
            <person name="Murat C."/>
            <person name="Riley R."/>
            <person name="Ohm R."/>
            <person name="Sun H."/>
            <person name="Tunlid A."/>
            <person name="Henrissat B."/>
            <person name="Grigoriev I.V."/>
            <person name="Hibbett D.S."/>
            <person name="Martin F."/>
        </authorList>
    </citation>
    <scope>NUCLEOTIDE SEQUENCE [LARGE SCALE GENOMIC DNA]</scope>
    <source>
        <strain evidence="2">441</strain>
    </source>
</reference>
<gene>
    <name evidence="1" type="ORF">PISMIDRAFT_683399</name>
</gene>
<sequence length="80" mass="8781">MNSRSLAEKTLRQACGGCCKARTKIFGIRVSPNEKIKTSAKTLTRSNVIFMGENIKRSCPGCRKDNPFGGKAHGARSVYF</sequence>
<reference evidence="1 2" key="1">
    <citation type="submission" date="2014-04" db="EMBL/GenBank/DDBJ databases">
        <authorList>
            <consortium name="DOE Joint Genome Institute"/>
            <person name="Kuo A."/>
            <person name="Kohler A."/>
            <person name="Costa M.D."/>
            <person name="Nagy L.G."/>
            <person name="Floudas D."/>
            <person name="Copeland A."/>
            <person name="Barry K.W."/>
            <person name="Cichocki N."/>
            <person name="Veneault-Fourrey C."/>
            <person name="LaButti K."/>
            <person name="Lindquist E.A."/>
            <person name="Lipzen A."/>
            <person name="Lundell T."/>
            <person name="Morin E."/>
            <person name="Murat C."/>
            <person name="Sun H."/>
            <person name="Tunlid A."/>
            <person name="Henrissat B."/>
            <person name="Grigoriev I.V."/>
            <person name="Hibbett D.S."/>
            <person name="Martin F."/>
            <person name="Nordberg H.P."/>
            <person name="Cantor M.N."/>
            <person name="Hua S.X."/>
        </authorList>
    </citation>
    <scope>NUCLEOTIDE SEQUENCE [LARGE SCALE GENOMIC DNA]</scope>
    <source>
        <strain evidence="1 2">441</strain>
    </source>
</reference>
<accession>A0A0C9ZGU6</accession>
<evidence type="ECO:0000313" key="1">
    <source>
        <dbReference type="EMBL" id="KIK19203.1"/>
    </source>
</evidence>
<protein>
    <submittedName>
        <fullName evidence="1">Uncharacterized protein</fullName>
    </submittedName>
</protein>
<organism evidence="1 2">
    <name type="scientific">Pisolithus microcarpus 441</name>
    <dbReference type="NCBI Taxonomy" id="765257"/>
    <lineage>
        <taxon>Eukaryota</taxon>
        <taxon>Fungi</taxon>
        <taxon>Dikarya</taxon>
        <taxon>Basidiomycota</taxon>
        <taxon>Agaricomycotina</taxon>
        <taxon>Agaricomycetes</taxon>
        <taxon>Agaricomycetidae</taxon>
        <taxon>Boletales</taxon>
        <taxon>Sclerodermatineae</taxon>
        <taxon>Pisolithaceae</taxon>
        <taxon>Pisolithus</taxon>
    </lineage>
</organism>
<name>A0A0C9ZGU6_9AGAM</name>
<dbReference type="HOGENOM" id="CLU_2590650_0_0_1"/>
<proteinExistence type="predicted"/>
<keyword evidence="2" id="KW-1185">Reference proteome</keyword>
<dbReference type="EMBL" id="KN833788">
    <property type="protein sequence ID" value="KIK19203.1"/>
    <property type="molecule type" value="Genomic_DNA"/>
</dbReference>
<dbReference type="AlphaFoldDB" id="A0A0C9ZGU6"/>
<evidence type="ECO:0000313" key="2">
    <source>
        <dbReference type="Proteomes" id="UP000054018"/>
    </source>
</evidence>
<dbReference type="Proteomes" id="UP000054018">
    <property type="component" value="Unassembled WGS sequence"/>
</dbReference>